<keyword evidence="1" id="KW-0456">Lyase</keyword>
<organism evidence="1 2">
    <name type="scientific">Viridibacterium curvum</name>
    <dbReference type="NCBI Taxonomy" id="1101404"/>
    <lineage>
        <taxon>Bacteria</taxon>
        <taxon>Pseudomonadati</taxon>
        <taxon>Pseudomonadota</taxon>
        <taxon>Betaproteobacteria</taxon>
        <taxon>Rhodocyclales</taxon>
        <taxon>Rhodocyclaceae</taxon>
        <taxon>Viridibacterium</taxon>
    </lineage>
</organism>
<proteinExistence type="predicted"/>
<dbReference type="NCBIfam" id="TIGR03293">
    <property type="entry name" value="PhnG_redo"/>
    <property type="match status" value="1"/>
</dbReference>
<comment type="caution">
    <text evidence="1">The sequence shown here is derived from an EMBL/GenBank/DDBJ whole genome shotgun (WGS) entry which is preliminary data.</text>
</comment>
<evidence type="ECO:0000313" key="1">
    <source>
        <dbReference type="EMBL" id="GAA5157375.1"/>
    </source>
</evidence>
<dbReference type="RefSeq" id="WP_345530810.1">
    <property type="nucleotide sequence ID" value="NZ_BAABLD010000001.1"/>
</dbReference>
<dbReference type="Pfam" id="PF06754">
    <property type="entry name" value="PhnG"/>
    <property type="match status" value="1"/>
</dbReference>
<reference evidence="2" key="1">
    <citation type="journal article" date="2019" name="Int. J. Syst. Evol. Microbiol.">
        <title>The Global Catalogue of Microorganisms (GCM) 10K type strain sequencing project: providing services to taxonomists for standard genome sequencing and annotation.</title>
        <authorList>
            <consortium name="The Broad Institute Genomics Platform"/>
            <consortium name="The Broad Institute Genome Sequencing Center for Infectious Disease"/>
            <person name="Wu L."/>
            <person name="Ma J."/>
        </authorList>
    </citation>
    <scope>NUCLEOTIDE SEQUENCE [LARGE SCALE GENOMIC DNA]</scope>
    <source>
        <strain evidence="2">JCM 18715</strain>
    </source>
</reference>
<dbReference type="InterPro" id="IPR009609">
    <property type="entry name" value="Phosphonate_metab_PhnG"/>
</dbReference>
<keyword evidence="2" id="KW-1185">Reference proteome</keyword>
<protein>
    <submittedName>
        <fullName evidence="1">Phosphonate C-P lyase system protein PhnG</fullName>
    </submittedName>
</protein>
<gene>
    <name evidence="1" type="primary">phnG</name>
    <name evidence="1" type="ORF">GCM10025770_00510</name>
</gene>
<accession>A0ABP9Q6M1</accession>
<dbReference type="Proteomes" id="UP001500547">
    <property type="component" value="Unassembled WGS sequence"/>
</dbReference>
<dbReference type="EMBL" id="BAABLD010000001">
    <property type="protein sequence ID" value="GAA5157375.1"/>
    <property type="molecule type" value="Genomic_DNA"/>
</dbReference>
<dbReference type="GO" id="GO:0016829">
    <property type="term" value="F:lyase activity"/>
    <property type="evidence" value="ECO:0007669"/>
    <property type="project" value="UniProtKB-KW"/>
</dbReference>
<evidence type="ECO:0000313" key="2">
    <source>
        <dbReference type="Proteomes" id="UP001500547"/>
    </source>
</evidence>
<sequence length="158" mass="16914">MSAQAASTENDSPRRQALGLLARAPLADLAARMQRLQAVCELPAHTWLRKPQTGMVMLRARIGGNGEQFNLGEATLTRCTLRLADGTVGVGTVRGRAAQHAEYIALCDALLQRPDSAAHVNSEVLDVLASAERARHAQRAAEVAASKVDFFTLVRGSD</sequence>
<name>A0ABP9Q6M1_9RHOO</name>